<keyword evidence="4" id="KW-0813">Transport</keyword>
<keyword evidence="2" id="KW-1003">Cell membrane</keyword>
<dbReference type="Gene3D" id="1.20.1550.10">
    <property type="entry name" value="DsbB-like"/>
    <property type="match status" value="1"/>
</dbReference>
<evidence type="ECO:0000256" key="4">
    <source>
        <dbReference type="ARBA" id="ARBA00022982"/>
    </source>
</evidence>
<feature type="transmembrane region" description="Helical" evidence="8">
    <location>
        <begin position="78"/>
        <end position="96"/>
    </location>
</feature>
<dbReference type="GO" id="GO:0015035">
    <property type="term" value="F:protein-disulfide reductase activity"/>
    <property type="evidence" value="ECO:0007669"/>
    <property type="project" value="InterPro"/>
</dbReference>
<feature type="transmembrane region" description="Helical" evidence="8">
    <location>
        <begin position="144"/>
        <end position="164"/>
    </location>
</feature>
<proteinExistence type="predicted"/>
<reference evidence="9 10" key="1">
    <citation type="journal article" date="2008" name="Int. J. Syst. Evol. Microbiol.">
        <title>Amphritea japonica sp. nov. and Amphritea balenae sp. nov., isolated from the sediment adjacent to sperm whale carcasses off Kagoshima, Japan.</title>
        <authorList>
            <person name="Miyazaki M."/>
            <person name="Nogi Y."/>
            <person name="Fujiwara Y."/>
            <person name="Kawato M."/>
            <person name="Nagahama T."/>
            <person name="Kubokawa K."/>
            <person name="Horikoshi K."/>
        </authorList>
    </citation>
    <scope>NUCLEOTIDE SEQUENCE [LARGE SCALE GENOMIC DNA]</scope>
    <source>
        <strain evidence="9 10">ATCC BAA-1530</strain>
    </source>
</reference>
<dbReference type="AlphaFoldDB" id="A0A7R6STW5"/>
<keyword evidence="3 8" id="KW-0812">Transmembrane</keyword>
<dbReference type="GO" id="GO:0006457">
    <property type="term" value="P:protein folding"/>
    <property type="evidence" value="ECO:0007669"/>
    <property type="project" value="InterPro"/>
</dbReference>
<dbReference type="InterPro" id="IPR023380">
    <property type="entry name" value="DsbB-like_sf"/>
</dbReference>
<evidence type="ECO:0000256" key="6">
    <source>
        <dbReference type="ARBA" id="ARBA00023136"/>
    </source>
</evidence>
<dbReference type="Pfam" id="PF02600">
    <property type="entry name" value="DsbB"/>
    <property type="match status" value="1"/>
</dbReference>
<comment type="subcellular location">
    <subcellularLocation>
        <location evidence="1">Cell membrane</location>
        <topology evidence="1">Multi-pass membrane protein</topology>
    </subcellularLocation>
</comment>
<dbReference type="GO" id="GO:0005886">
    <property type="term" value="C:plasma membrane"/>
    <property type="evidence" value="ECO:0007669"/>
    <property type="project" value="UniProtKB-SubCell"/>
</dbReference>
<dbReference type="RefSeq" id="WP_019620055.1">
    <property type="nucleotide sequence ID" value="NZ_AP014545.1"/>
</dbReference>
<accession>A0A7R6STW5</accession>
<gene>
    <name evidence="9" type="ORF">AMJAP_2547</name>
</gene>
<evidence type="ECO:0000256" key="5">
    <source>
        <dbReference type="ARBA" id="ARBA00022989"/>
    </source>
</evidence>
<evidence type="ECO:0000256" key="3">
    <source>
        <dbReference type="ARBA" id="ARBA00022692"/>
    </source>
</evidence>
<dbReference type="OrthoDB" id="3711263at2"/>
<dbReference type="PANTHER" id="PTHR36570:SF3">
    <property type="entry name" value="DISULFIDE BOND FORMATION PROTEIN B"/>
    <property type="match status" value="1"/>
</dbReference>
<protein>
    <recommendedName>
        <fullName evidence="11">Disulfide bond formation protein DsbB</fullName>
    </recommendedName>
</protein>
<keyword evidence="7" id="KW-0676">Redox-active center</keyword>
<dbReference type="PANTHER" id="PTHR36570">
    <property type="entry name" value="DISULFIDE BOND FORMATION PROTEIN B"/>
    <property type="match status" value="1"/>
</dbReference>
<evidence type="ECO:0000256" key="8">
    <source>
        <dbReference type="SAM" id="Phobius"/>
    </source>
</evidence>
<evidence type="ECO:0000256" key="1">
    <source>
        <dbReference type="ARBA" id="ARBA00004651"/>
    </source>
</evidence>
<evidence type="ECO:0000313" key="10">
    <source>
        <dbReference type="Proteomes" id="UP000595663"/>
    </source>
</evidence>
<evidence type="ECO:0008006" key="11">
    <source>
        <dbReference type="Google" id="ProtNLM"/>
    </source>
</evidence>
<dbReference type="InterPro" id="IPR050183">
    <property type="entry name" value="DsbB"/>
</dbReference>
<dbReference type="SUPFAM" id="SSF158442">
    <property type="entry name" value="DsbB-like"/>
    <property type="match status" value="1"/>
</dbReference>
<keyword evidence="5 8" id="KW-1133">Transmembrane helix</keyword>
<dbReference type="InterPro" id="IPR003752">
    <property type="entry name" value="DiS_bond_form_DsbB/BdbC"/>
</dbReference>
<dbReference type="KEGG" id="ajp:AMJAP_2547"/>
<organism evidence="9 10">
    <name type="scientific">Amphritea japonica ATCC BAA-1530</name>
    <dbReference type="NCBI Taxonomy" id="1278309"/>
    <lineage>
        <taxon>Bacteria</taxon>
        <taxon>Pseudomonadati</taxon>
        <taxon>Pseudomonadota</taxon>
        <taxon>Gammaproteobacteria</taxon>
        <taxon>Oceanospirillales</taxon>
        <taxon>Oceanospirillaceae</taxon>
        <taxon>Amphritea</taxon>
    </lineage>
</organism>
<keyword evidence="10" id="KW-1185">Reference proteome</keyword>
<dbReference type="EMBL" id="AP014545">
    <property type="protein sequence ID" value="BBB27135.1"/>
    <property type="molecule type" value="Genomic_DNA"/>
</dbReference>
<keyword evidence="6 8" id="KW-0472">Membrane</keyword>
<sequence length="173" mass="19104">MSTFGVSGKPSYRSNNALGFLICALSLTATELYIEPYITEVNCALCTIIRLILVIMAGLFLISFLLNRSMIFQRLAAVIHLLLITSGIITAVRSLFADPGDLSSACNLSSTALHEQASVNALWTTLNNAANCPYPAWQIYQLNVAHLSLILMLILLVAVWKILIKKQQRNLFF</sequence>
<feature type="transmembrane region" description="Helical" evidence="8">
    <location>
        <begin position="48"/>
        <end position="66"/>
    </location>
</feature>
<dbReference type="Proteomes" id="UP000595663">
    <property type="component" value="Chromosome"/>
</dbReference>
<evidence type="ECO:0000313" key="9">
    <source>
        <dbReference type="EMBL" id="BBB27135.1"/>
    </source>
</evidence>
<evidence type="ECO:0000256" key="7">
    <source>
        <dbReference type="ARBA" id="ARBA00023284"/>
    </source>
</evidence>
<keyword evidence="4" id="KW-0249">Electron transport</keyword>
<name>A0A7R6STW5_9GAMM</name>
<evidence type="ECO:0000256" key="2">
    <source>
        <dbReference type="ARBA" id="ARBA00022475"/>
    </source>
</evidence>